<dbReference type="OrthoDB" id="6937102at2"/>
<dbReference type="Proteomes" id="UP000199524">
    <property type="component" value="Chromosome I"/>
</dbReference>
<evidence type="ECO:0000259" key="1">
    <source>
        <dbReference type="SMART" id="SM00421"/>
    </source>
</evidence>
<evidence type="ECO:0000313" key="3">
    <source>
        <dbReference type="EMBL" id="SEI21629.1"/>
    </source>
</evidence>
<organism evidence="3 4">
    <name type="scientific">Pseudomonas asplenii</name>
    <dbReference type="NCBI Taxonomy" id="53407"/>
    <lineage>
        <taxon>Bacteria</taxon>
        <taxon>Pseudomonadati</taxon>
        <taxon>Pseudomonadota</taxon>
        <taxon>Gammaproteobacteria</taxon>
        <taxon>Pseudomonadales</taxon>
        <taxon>Pseudomonadaceae</taxon>
        <taxon>Pseudomonas</taxon>
    </lineage>
</organism>
<reference evidence="3 4" key="2">
    <citation type="submission" date="2016-10" db="EMBL/GenBank/DDBJ databases">
        <authorList>
            <person name="de Groot N.N."/>
        </authorList>
    </citation>
    <scope>NUCLEOTIDE SEQUENCE [LARGE SCALE GENOMIC DNA]</scope>
    <source>
        <strain evidence="2">ATCC 23835</strain>
        <strain evidence="3 4">LMG 2158</strain>
    </source>
</reference>
<dbReference type="Proteomes" id="UP000182272">
    <property type="component" value="Chromosome I"/>
</dbReference>
<dbReference type="EMBL" id="LT629777">
    <property type="protein sequence ID" value="SDT08958.1"/>
    <property type="molecule type" value="Genomic_DNA"/>
</dbReference>
<proteinExistence type="predicted"/>
<dbReference type="GO" id="GO:0006355">
    <property type="term" value="P:regulation of DNA-templated transcription"/>
    <property type="evidence" value="ECO:0007669"/>
    <property type="project" value="InterPro"/>
</dbReference>
<dbReference type="InterPro" id="IPR000792">
    <property type="entry name" value="Tscrpt_reg_LuxR_C"/>
</dbReference>
<evidence type="ECO:0000313" key="2">
    <source>
        <dbReference type="EMBL" id="SDT08958.1"/>
    </source>
</evidence>
<reference evidence="5" key="1">
    <citation type="submission" date="2016-10" db="EMBL/GenBank/DDBJ databases">
        <authorList>
            <person name="Varghese N."/>
            <person name="Submissions S."/>
        </authorList>
    </citation>
    <scope>NUCLEOTIDE SEQUENCE [LARGE SCALE GENOMIC DNA]</scope>
    <source>
        <strain evidence="5">ATCC 23835</strain>
    </source>
</reference>
<dbReference type="GO" id="GO:0003677">
    <property type="term" value="F:DNA binding"/>
    <property type="evidence" value="ECO:0007669"/>
    <property type="project" value="InterPro"/>
</dbReference>
<name>A0A1H6P6B5_9PSED</name>
<dbReference type="Pfam" id="PF00196">
    <property type="entry name" value="GerE"/>
    <property type="match status" value="1"/>
</dbReference>
<feature type="domain" description="HTH luxR-type" evidence="1">
    <location>
        <begin position="211"/>
        <end position="268"/>
    </location>
</feature>
<dbReference type="RefSeq" id="WP_010453128.1">
    <property type="nucleotide sequence ID" value="NZ_CP087202.1"/>
</dbReference>
<dbReference type="InterPro" id="IPR016032">
    <property type="entry name" value="Sig_transdc_resp-reg_C-effctor"/>
</dbReference>
<evidence type="ECO:0000313" key="5">
    <source>
        <dbReference type="Proteomes" id="UP000199524"/>
    </source>
</evidence>
<dbReference type="GeneID" id="300208837"/>
<keyword evidence="5" id="KW-1185">Reference proteome</keyword>
<dbReference type="EMBL" id="LT629972">
    <property type="protein sequence ID" value="SEI21629.1"/>
    <property type="molecule type" value="Genomic_DNA"/>
</dbReference>
<gene>
    <name evidence="3" type="ORF">SAMN05216581_4564</name>
    <name evidence="2" type="ORF">SAMN05216598_3921</name>
</gene>
<dbReference type="AlphaFoldDB" id="A0A1H6P6B5"/>
<dbReference type="SMART" id="SM00421">
    <property type="entry name" value="HTH_LUXR"/>
    <property type="match status" value="1"/>
</dbReference>
<evidence type="ECO:0000313" key="4">
    <source>
        <dbReference type="Proteomes" id="UP000182272"/>
    </source>
</evidence>
<accession>A0A1H6P6B5</accession>
<sequence>MNRTSNILNVENARFYHELGELILNVGQQAFTEGLYQLVNQLVPINAVELSEWTIDDRQTSVVDIRLIGGAGEQEDIASPCNIKQPTEHPLSKDIIKMDHPLLIQINARPAAAGSPRSLAEYHQCCLVSLKNNRRCLISLYRLQHQKAFSLTELSFLKNLSETLLPLTERHAQMTRQALPKRLGAWAPDHGTDNDLTSLQSAFQERLALCDISLSAREQEVCLGLLNGGTVPEMAEKLCVKNSSVETYLKRAAAKLGVSGRHGLAKWMVGTELPLSA</sequence>
<dbReference type="Gene3D" id="1.10.10.10">
    <property type="entry name" value="Winged helix-like DNA-binding domain superfamily/Winged helix DNA-binding domain"/>
    <property type="match status" value="1"/>
</dbReference>
<dbReference type="SUPFAM" id="SSF46894">
    <property type="entry name" value="C-terminal effector domain of the bipartite response regulators"/>
    <property type="match status" value="1"/>
</dbReference>
<dbReference type="InterPro" id="IPR036388">
    <property type="entry name" value="WH-like_DNA-bd_sf"/>
</dbReference>
<protein>
    <submittedName>
        <fullName evidence="3">Regulatory protein, luxR family</fullName>
    </submittedName>
</protein>
<accession>A0A1H1XI78</accession>